<dbReference type="OrthoDB" id="9801785at2"/>
<organism evidence="4 5">
    <name type="scientific">Hypericibacter terrae</name>
    <dbReference type="NCBI Taxonomy" id="2602015"/>
    <lineage>
        <taxon>Bacteria</taxon>
        <taxon>Pseudomonadati</taxon>
        <taxon>Pseudomonadota</taxon>
        <taxon>Alphaproteobacteria</taxon>
        <taxon>Rhodospirillales</taxon>
        <taxon>Dongiaceae</taxon>
        <taxon>Hypericibacter</taxon>
    </lineage>
</organism>
<dbReference type="KEGG" id="htq:FRZ44_03340"/>
<gene>
    <name evidence="4" type="ORF">FRZ44_03340</name>
</gene>
<comment type="pathway">
    <text evidence="1">Bacterial outer membrane biogenesis; LPS O-antigen biosynthesis.</text>
</comment>
<dbReference type="PANTHER" id="PTHR43000">
    <property type="entry name" value="DTDP-D-GLUCOSE 4,6-DEHYDRATASE-RELATED"/>
    <property type="match status" value="1"/>
</dbReference>
<evidence type="ECO:0000313" key="4">
    <source>
        <dbReference type="EMBL" id="QEX15054.1"/>
    </source>
</evidence>
<evidence type="ECO:0000259" key="3">
    <source>
        <dbReference type="Pfam" id="PF01370"/>
    </source>
</evidence>
<dbReference type="SUPFAM" id="SSF51735">
    <property type="entry name" value="NAD(P)-binding Rossmann-fold domains"/>
    <property type="match status" value="1"/>
</dbReference>
<name>A0A5J6MCL2_9PROT</name>
<dbReference type="InterPro" id="IPR001509">
    <property type="entry name" value="Epimerase_deHydtase"/>
</dbReference>
<dbReference type="Pfam" id="PF01370">
    <property type="entry name" value="Epimerase"/>
    <property type="match status" value="1"/>
</dbReference>
<dbReference type="RefSeq" id="WP_151175546.1">
    <property type="nucleotide sequence ID" value="NZ_CP042906.1"/>
</dbReference>
<sequence>MTRKPLAVVTGGAGFIGSHMVDLLVERGFRVHAIDNMVGGRAANLAQHAGSGDVVLETRDIRDIKPEDPSFRGARFVFHFAGIGDIVPSIERPAEYMSANVQGTVAVLEAARQAGVTKFVYAASSSCYGLAATPTREDHPINPLYPYALSKYQGEQAGFHWHKVYGLPVNSVRIFNAYGTRSRTSGAYGAVFGVFLRQKLAGKPFTVVGDGTQRRDFLYVTDVARAFLAAAETDRVGTFWNLGGGNPQSVNRLIELLGGEKTYIPKRPGEPDVTWADIGKIQRELSWAPAVSFEEGVARIVATIDYWREAPLWDPQSIASATETWFKFMKQAGRENA</sequence>
<reference evidence="4 5" key="1">
    <citation type="submission" date="2019-08" db="EMBL/GenBank/DDBJ databases">
        <title>Hyperibacter terrae gen. nov., sp. nov. and Hyperibacter viscosus sp. nov., two new members in the family Rhodospirillaceae isolated from the rhizosphere of Hypericum perforatum.</title>
        <authorList>
            <person name="Noviana Z."/>
        </authorList>
    </citation>
    <scope>NUCLEOTIDE SEQUENCE [LARGE SCALE GENOMIC DNA]</scope>
    <source>
        <strain evidence="4 5">R5913</strain>
    </source>
</reference>
<dbReference type="Gene3D" id="3.90.25.10">
    <property type="entry name" value="UDP-galactose 4-epimerase, domain 1"/>
    <property type="match status" value="1"/>
</dbReference>
<dbReference type="Gene3D" id="3.40.50.720">
    <property type="entry name" value="NAD(P)-binding Rossmann-like Domain"/>
    <property type="match status" value="1"/>
</dbReference>
<dbReference type="Proteomes" id="UP000326202">
    <property type="component" value="Chromosome"/>
</dbReference>
<evidence type="ECO:0000256" key="2">
    <source>
        <dbReference type="ARBA" id="ARBA00007637"/>
    </source>
</evidence>
<dbReference type="AlphaFoldDB" id="A0A5J6MCL2"/>
<accession>A0A5J6MCL2</accession>
<proteinExistence type="inferred from homology"/>
<feature type="domain" description="NAD-dependent epimerase/dehydratase" evidence="3">
    <location>
        <begin position="8"/>
        <end position="243"/>
    </location>
</feature>
<comment type="similarity">
    <text evidence="2">Belongs to the NAD(P)-dependent epimerase/dehydratase family.</text>
</comment>
<evidence type="ECO:0000313" key="5">
    <source>
        <dbReference type="Proteomes" id="UP000326202"/>
    </source>
</evidence>
<protein>
    <submittedName>
        <fullName evidence="4">NAD dependent epimerase/dehydratase</fullName>
    </submittedName>
</protein>
<dbReference type="InterPro" id="IPR036291">
    <property type="entry name" value="NAD(P)-bd_dom_sf"/>
</dbReference>
<dbReference type="EMBL" id="CP042906">
    <property type="protein sequence ID" value="QEX15054.1"/>
    <property type="molecule type" value="Genomic_DNA"/>
</dbReference>
<keyword evidence="5" id="KW-1185">Reference proteome</keyword>
<evidence type="ECO:0000256" key="1">
    <source>
        <dbReference type="ARBA" id="ARBA00005125"/>
    </source>
</evidence>